<gene>
    <name evidence="2" type="ORF">HanXRQr2_Chr17g0795011</name>
</gene>
<reference evidence="2" key="2">
    <citation type="submission" date="2020-06" db="EMBL/GenBank/DDBJ databases">
        <title>Helianthus annuus Genome sequencing and assembly Release 2.</title>
        <authorList>
            <person name="Gouzy J."/>
            <person name="Langlade N."/>
            <person name="Munos S."/>
        </authorList>
    </citation>
    <scope>NUCLEOTIDE SEQUENCE</scope>
    <source>
        <tissue evidence="2">Leaves</tissue>
    </source>
</reference>
<dbReference type="Gramene" id="mRNA:HanXRQr2_Chr17g0795011">
    <property type="protein sequence ID" value="mRNA:HanXRQr2_Chr17g0795011"/>
    <property type="gene ID" value="HanXRQr2_Chr17g0795011"/>
</dbReference>
<reference evidence="2" key="1">
    <citation type="journal article" date="2017" name="Nature">
        <title>The sunflower genome provides insights into oil metabolism, flowering and Asterid evolution.</title>
        <authorList>
            <person name="Badouin H."/>
            <person name="Gouzy J."/>
            <person name="Grassa C.J."/>
            <person name="Murat F."/>
            <person name="Staton S.E."/>
            <person name="Cottret L."/>
            <person name="Lelandais-Briere C."/>
            <person name="Owens G.L."/>
            <person name="Carrere S."/>
            <person name="Mayjonade B."/>
            <person name="Legrand L."/>
            <person name="Gill N."/>
            <person name="Kane N.C."/>
            <person name="Bowers J.E."/>
            <person name="Hubner S."/>
            <person name="Bellec A."/>
            <person name="Berard A."/>
            <person name="Berges H."/>
            <person name="Blanchet N."/>
            <person name="Boniface M.C."/>
            <person name="Brunel D."/>
            <person name="Catrice O."/>
            <person name="Chaidir N."/>
            <person name="Claudel C."/>
            <person name="Donnadieu C."/>
            <person name="Faraut T."/>
            <person name="Fievet G."/>
            <person name="Helmstetter N."/>
            <person name="King M."/>
            <person name="Knapp S.J."/>
            <person name="Lai Z."/>
            <person name="Le Paslier M.C."/>
            <person name="Lippi Y."/>
            <person name="Lorenzon L."/>
            <person name="Mandel J.R."/>
            <person name="Marage G."/>
            <person name="Marchand G."/>
            <person name="Marquand E."/>
            <person name="Bret-Mestries E."/>
            <person name="Morien E."/>
            <person name="Nambeesan S."/>
            <person name="Nguyen T."/>
            <person name="Pegot-Espagnet P."/>
            <person name="Pouilly N."/>
            <person name="Raftis F."/>
            <person name="Sallet E."/>
            <person name="Schiex T."/>
            <person name="Thomas J."/>
            <person name="Vandecasteele C."/>
            <person name="Vares D."/>
            <person name="Vear F."/>
            <person name="Vautrin S."/>
            <person name="Crespi M."/>
            <person name="Mangin B."/>
            <person name="Burke J.M."/>
            <person name="Salse J."/>
            <person name="Munos S."/>
            <person name="Vincourt P."/>
            <person name="Rieseberg L.H."/>
            <person name="Langlade N.B."/>
        </authorList>
    </citation>
    <scope>NUCLEOTIDE SEQUENCE</scope>
    <source>
        <tissue evidence="2">Leaves</tissue>
    </source>
</reference>
<dbReference type="Proteomes" id="UP000215914">
    <property type="component" value="Unassembled WGS sequence"/>
</dbReference>
<dbReference type="SMART" id="SM00579">
    <property type="entry name" value="FBD"/>
    <property type="match status" value="1"/>
</dbReference>
<comment type="caution">
    <text evidence="2">The sequence shown here is derived from an EMBL/GenBank/DDBJ whole genome shotgun (WGS) entry which is preliminary data.</text>
</comment>
<dbReference type="Pfam" id="PF08387">
    <property type="entry name" value="FBD"/>
    <property type="match status" value="1"/>
</dbReference>
<dbReference type="AlphaFoldDB" id="A0A9K3DHK7"/>
<protein>
    <submittedName>
        <fullName evidence="2">FBD domain-containing protein</fullName>
    </submittedName>
</protein>
<keyword evidence="3" id="KW-1185">Reference proteome</keyword>
<name>A0A9K3DHK7_HELAN</name>
<proteinExistence type="predicted"/>
<sequence length="151" mass="17619">MLVQASVPKEPPPLLIHLKYLCIEEVDFADDYGLTFLAVLIKCSPNLEKLKIVSDTKDHCDERESVKLREYSHVWLEHLNELEIKYFTNKKQEMEFVKFILAKSPNLKKATLQTIMIFKSEVMEMLKILLSSPRASPVEIFVENLCQYHYG</sequence>
<accession>A0A9K3DHK7</accession>
<evidence type="ECO:0000259" key="1">
    <source>
        <dbReference type="SMART" id="SM00579"/>
    </source>
</evidence>
<dbReference type="InterPro" id="IPR006566">
    <property type="entry name" value="FBD"/>
</dbReference>
<feature type="domain" description="FBD" evidence="1">
    <location>
        <begin position="73"/>
        <end position="143"/>
    </location>
</feature>
<organism evidence="2 3">
    <name type="scientific">Helianthus annuus</name>
    <name type="common">Common sunflower</name>
    <dbReference type="NCBI Taxonomy" id="4232"/>
    <lineage>
        <taxon>Eukaryota</taxon>
        <taxon>Viridiplantae</taxon>
        <taxon>Streptophyta</taxon>
        <taxon>Embryophyta</taxon>
        <taxon>Tracheophyta</taxon>
        <taxon>Spermatophyta</taxon>
        <taxon>Magnoliopsida</taxon>
        <taxon>eudicotyledons</taxon>
        <taxon>Gunneridae</taxon>
        <taxon>Pentapetalae</taxon>
        <taxon>asterids</taxon>
        <taxon>campanulids</taxon>
        <taxon>Asterales</taxon>
        <taxon>Asteraceae</taxon>
        <taxon>Asteroideae</taxon>
        <taxon>Heliantheae alliance</taxon>
        <taxon>Heliantheae</taxon>
        <taxon>Helianthus</taxon>
    </lineage>
</organism>
<evidence type="ECO:0000313" key="3">
    <source>
        <dbReference type="Proteomes" id="UP000215914"/>
    </source>
</evidence>
<dbReference type="EMBL" id="MNCJ02000332">
    <property type="protein sequence ID" value="KAF5754773.1"/>
    <property type="molecule type" value="Genomic_DNA"/>
</dbReference>
<evidence type="ECO:0000313" key="2">
    <source>
        <dbReference type="EMBL" id="KAF5754773.1"/>
    </source>
</evidence>